<gene>
    <name evidence="1" type="ORF">CRE_23641</name>
</gene>
<reference evidence="1" key="1">
    <citation type="submission" date="2007-07" db="EMBL/GenBank/DDBJ databases">
        <title>PCAP assembly of the Caenorhabditis remanei genome.</title>
        <authorList>
            <consortium name="The Caenorhabditis remanei Sequencing Consortium"/>
            <person name="Wilson R.K."/>
        </authorList>
    </citation>
    <scope>NUCLEOTIDE SEQUENCE [LARGE SCALE GENOMIC DNA]</scope>
    <source>
        <strain evidence="1">PB4641</strain>
    </source>
</reference>
<dbReference type="STRING" id="31234.E3N487"/>
<proteinExistence type="predicted"/>
<organism evidence="2">
    <name type="scientific">Caenorhabditis remanei</name>
    <name type="common">Caenorhabditis vulgaris</name>
    <dbReference type="NCBI Taxonomy" id="31234"/>
    <lineage>
        <taxon>Eukaryota</taxon>
        <taxon>Metazoa</taxon>
        <taxon>Ecdysozoa</taxon>
        <taxon>Nematoda</taxon>
        <taxon>Chromadorea</taxon>
        <taxon>Rhabditida</taxon>
        <taxon>Rhabditina</taxon>
        <taxon>Rhabditomorpha</taxon>
        <taxon>Rhabditoidea</taxon>
        <taxon>Rhabditidae</taxon>
        <taxon>Peloderinae</taxon>
        <taxon>Caenorhabditis</taxon>
    </lineage>
</organism>
<accession>E3N487</accession>
<evidence type="ECO:0000313" key="1">
    <source>
        <dbReference type="EMBL" id="EFO85392.1"/>
    </source>
</evidence>
<dbReference type="CTD" id="9825020"/>
<dbReference type="OrthoDB" id="5805083at2759"/>
<dbReference type="KEGG" id="crq:GCK72_022369"/>
<protein>
    <submittedName>
        <fullName evidence="1">Uncharacterized protein</fullName>
    </submittedName>
</protein>
<dbReference type="GeneID" id="9825020"/>
<dbReference type="HOGENOM" id="CLU_2173332_0_0_1"/>
<keyword evidence="2" id="KW-1185">Reference proteome</keyword>
<name>E3N487_CAERE</name>
<dbReference type="Proteomes" id="UP000008281">
    <property type="component" value="Unassembled WGS sequence"/>
</dbReference>
<dbReference type="AlphaFoldDB" id="E3N487"/>
<sequence>MAYLTSSYLSMMTKRVEEAPVVLKFIRRCTTRQIVNSRPPYTGFKSNIAAVGGSTANEIQAMKTLVKPMNQKFLGSDENTIREKVFRWNRKKSDKKSKFWRINFGVRRVF</sequence>
<dbReference type="EMBL" id="DS268524">
    <property type="protein sequence ID" value="EFO85392.1"/>
    <property type="molecule type" value="Genomic_DNA"/>
</dbReference>
<evidence type="ECO:0000313" key="2">
    <source>
        <dbReference type="Proteomes" id="UP000008281"/>
    </source>
</evidence>
<dbReference type="RefSeq" id="XP_003096749.2">
    <property type="nucleotide sequence ID" value="XM_003096701.2"/>
</dbReference>